<feature type="domain" description="Serine aminopeptidase S33" evidence="2">
    <location>
        <begin position="77"/>
        <end position="181"/>
    </location>
</feature>
<dbReference type="OrthoDB" id="9776685at2"/>
<protein>
    <submittedName>
        <fullName evidence="3">Alpha/beta hydrolase</fullName>
    </submittedName>
</protein>
<evidence type="ECO:0000313" key="3">
    <source>
        <dbReference type="EMBL" id="ALF52111.1"/>
    </source>
</evidence>
<feature type="transmembrane region" description="Helical" evidence="1">
    <location>
        <begin position="20"/>
        <end position="36"/>
    </location>
</feature>
<keyword evidence="1" id="KW-0812">Transmembrane</keyword>
<dbReference type="Gene3D" id="3.40.50.1820">
    <property type="entry name" value="alpha/beta hydrolase"/>
    <property type="match status" value="1"/>
</dbReference>
<dbReference type="PANTHER" id="PTHR12277">
    <property type="entry name" value="ALPHA/BETA HYDROLASE DOMAIN-CONTAINING PROTEIN"/>
    <property type="match status" value="1"/>
</dbReference>
<keyword evidence="1" id="KW-0472">Membrane</keyword>
<evidence type="ECO:0000259" key="2">
    <source>
        <dbReference type="Pfam" id="PF12146"/>
    </source>
</evidence>
<keyword evidence="1" id="KW-1133">Transmembrane helix</keyword>
<reference evidence="3 4" key="2">
    <citation type="journal article" date="2016" name="Genome Announc.">
        <title>Draft Genome Sequence of the N2-Fixing Cyanobacterium Nostoc piscinale CENA21, Isolated from the Brazilian Amazon Floodplain.</title>
        <authorList>
            <person name="Leao T."/>
            <person name="Guimaraes P.I."/>
            <person name="de Melo A.G."/>
            <person name="Ramos R.T."/>
            <person name="Leao P.N."/>
            <person name="Silva A."/>
            <person name="Fiore M.F."/>
            <person name="Schneider M.P."/>
        </authorList>
    </citation>
    <scope>NUCLEOTIDE SEQUENCE [LARGE SCALE GENOMIC DNA]</scope>
    <source>
        <strain evidence="3 4">CENA21</strain>
    </source>
</reference>
<dbReference type="STRING" id="224013.ACX27_03400"/>
<reference evidence="4" key="1">
    <citation type="submission" date="2015-07" db="EMBL/GenBank/DDBJ databases">
        <title>Genome Of Nitrogen-Fixing Cyanobacterium Nostoc piscinale CENA21 From Solimoes/Amazon River Floodplain Sediments And Comparative Genomics To Uncover Biosynthetic Natural Products Potential.</title>
        <authorList>
            <person name="Leao T.F."/>
            <person name="Leao P.N."/>
            <person name="Guimaraes P.I."/>
            <person name="de Melo A.G.C."/>
            <person name="Ramos R.T.J."/>
            <person name="Silva A."/>
            <person name="Fiore M.F."/>
            <person name="Schneider M.P.C."/>
        </authorList>
    </citation>
    <scope>NUCLEOTIDE SEQUENCE [LARGE SCALE GENOMIC DNA]</scope>
    <source>
        <strain evidence="4">CENA21</strain>
    </source>
</reference>
<keyword evidence="3" id="KW-0378">Hydrolase</keyword>
<evidence type="ECO:0000256" key="1">
    <source>
        <dbReference type="SAM" id="Phobius"/>
    </source>
</evidence>
<dbReference type="AlphaFoldDB" id="A0A0M4TI29"/>
<dbReference type="Pfam" id="PF12146">
    <property type="entry name" value="Hydrolase_4"/>
    <property type="match status" value="1"/>
</dbReference>
<keyword evidence="4" id="KW-1185">Reference proteome</keyword>
<dbReference type="InterPro" id="IPR022742">
    <property type="entry name" value="Hydrolase_4"/>
</dbReference>
<proteinExistence type="predicted"/>
<dbReference type="SUPFAM" id="SSF53474">
    <property type="entry name" value="alpha/beta-Hydrolases"/>
    <property type="match status" value="1"/>
</dbReference>
<dbReference type="GO" id="GO:0016787">
    <property type="term" value="F:hydrolase activity"/>
    <property type="evidence" value="ECO:0007669"/>
    <property type="project" value="UniProtKB-KW"/>
</dbReference>
<name>A0A0M4TI29_9NOSO</name>
<dbReference type="InterPro" id="IPR029058">
    <property type="entry name" value="AB_hydrolase_fold"/>
</dbReference>
<dbReference type="EMBL" id="CP012036">
    <property type="protein sequence ID" value="ALF52111.1"/>
    <property type="molecule type" value="Genomic_DNA"/>
</dbReference>
<dbReference type="KEGG" id="npz:ACX27_03400"/>
<gene>
    <name evidence="3" type="ORF">ACX27_03400</name>
</gene>
<dbReference type="RefSeq" id="WP_062288438.1">
    <property type="nucleotide sequence ID" value="NZ_CP012036.1"/>
</dbReference>
<sequence>MPRSQLRNLLIGELSWKRLVRSLLFIYGFFAFYVFLRADSMIFLPQPATYQDNTSILKVPVTDKQKISAVYLPNPKAEYTILYIHGNAEDIGDVQPLLERLHQWGFSIFAYDYRGFGTSDGKPGESNAYQDAEAAYIYLTQQLKVPGKKIIVYGRSVGGGSAVDLATRHSVAGLILESTFTSAFRVVVPFPLLPFDKFSNLKKLPQVNCPVLVMHGQADQTIPVQHGYTLYSAAPDPKMSLWVDGAGHDDFTWVANEQHQKTLVAFQQLIENRNVK</sequence>
<dbReference type="Proteomes" id="UP000062645">
    <property type="component" value="Chromosome"/>
</dbReference>
<accession>A0A0M4TI29</accession>
<dbReference type="PANTHER" id="PTHR12277:SF81">
    <property type="entry name" value="PROTEIN ABHD13"/>
    <property type="match status" value="1"/>
</dbReference>
<dbReference type="PATRIC" id="fig|224013.5.peg.825"/>
<organism evidence="3 4">
    <name type="scientific">Nostoc piscinale CENA21</name>
    <dbReference type="NCBI Taxonomy" id="224013"/>
    <lineage>
        <taxon>Bacteria</taxon>
        <taxon>Bacillati</taxon>
        <taxon>Cyanobacteriota</taxon>
        <taxon>Cyanophyceae</taxon>
        <taxon>Nostocales</taxon>
        <taxon>Nostocaceae</taxon>
        <taxon>Nostoc</taxon>
    </lineage>
</organism>
<evidence type="ECO:0000313" key="4">
    <source>
        <dbReference type="Proteomes" id="UP000062645"/>
    </source>
</evidence>